<keyword evidence="1 3" id="KW-0456">Lyase</keyword>
<dbReference type="InterPro" id="IPR009009">
    <property type="entry name" value="RlpA-like_DPBB"/>
</dbReference>
<evidence type="ECO:0000256" key="5">
    <source>
        <dbReference type="SAM" id="MobiDB-lite"/>
    </source>
</evidence>
<dbReference type="AlphaFoldDB" id="A0A1M5JGI2"/>
<dbReference type="InterPro" id="IPR012997">
    <property type="entry name" value="RplA"/>
</dbReference>
<evidence type="ECO:0000256" key="1">
    <source>
        <dbReference type="ARBA" id="ARBA00023239"/>
    </source>
</evidence>
<evidence type="ECO:0000259" key="6">
    <source>
        <dbReference type="Pfam" id="PF03330"/>
    </source>
</evidence>
<dbReference type="InterPro" id="IPR034718">
    <property type="entry name" value="RlpA"/>
</dbReference>
<dbReference type="Proteomes" id="UP000190675">
    <property type="component" value="Chromosome I"/>
</dbReference>
<organism evidence="7 8">
    <name type="scientific">Bradyrhizobium erythrophlei</name>
    <dbReference type="NCBI Taxonomy" id="1437360"/>
    <lineage>
        <taxon>Bacteria</taxon>
        <taxon>Pseudomonadati</taxon>
        <taxon>Pseudomonadota</taxon>
        <taxon>Alphaproteobacteria</taxon>
        <taxon>Hyphomicrobiales</taxon>
        <taxon>Nitrobacteraceae</taxon>
        <taxon>Bradyrhizobium</taxon>
    </lineage>
</organism>
<evidence type="ECO:0000313" key="7">
    <source>
        <dbReference type="EMBL" id="SHG39621.1"/>
    </source>
</evidence>
<dbReference type="GO" id="GO:0000270">
    <property type="term" value="P:peptidoglycan metabolic process"/>
    <property type="evidence" value="ECO:0007669"/>
    <property type="project" value="UniProtKB-UniRule"/>
</dbReference>
<dbReference type="GO" id="GO:0008932">
    <property type="term" value="F:lytic endotransglycosylase activity"/>
    <property type="evidence" value="ECO:0007669"/>
    <property type="project" value="UniProtKB-UniRule"/>
</dbReference>
<dbReference type="PANTHER" id="PTHR34183">
    <property type="entry name" value="ENDOLYTIC PEPTIDOGLYCAN TRANSGLYCOSYLASE RLPA"/>
    <property type="match status" value="1"/>
</dbReference>
<proteinExistence type="inferred from homology"/>
<dbReference type="NCBIfam" id="TIGR00413">
    <property type="entry name" value="rlpA"/>
    <property type="match status" value="1"/>
</dbReference>
<dbReference type="RefSeq" id="WP_079566001.1">
    <property type="nucleotide sequence ID" value="NZ_LT670818.1"/>
</dbReference>
<dbReference type="PANTHER" id="PTHR34183:SF8">
    <property type="entry name" value="ENDOLYTIC PEPTIDOGLYCAN TRANSGLYCOSYLASE RLPA-RELATED"/>
    <property type="match status" value="1"/>
</dbReference>
<dbReference type="SUPFAM" id="SSF50685">
    <property type="entry name" value="Barwin-like endoglucanases"/>
    <property type="match status" value="1"/>
</dbReference>
<dbReference type="EC" id="4.2.2.-" evidence="3"/>
<evidence type="ECO:0000256" key="2">
    <source>
        <dbReference type="ARBA" id="ARBA00023316"/>
    </source>
</evidence>
<dbReference type="GO" id="GO:0071555">
    <property type="term" value="P:cell wall organization"/>
    <property type="evidence" value="ECO:0007669"/>
    <property type="project" value="UniProtKB-KW"/>
</dbReference>
<evidence type="ECO:0000256" key="4">
    <source>
        <dbReference type="RuleBase" id="RU003495"/>
    </source>
</evidence>
<evidence type="ECO:0000313" key="8">
    <source>
        <dbReference type="Proteomes" id="UP000190675"/>
    </source>
</evidence>
<accession>A0A1M5JGI2</accession>
<keyword evidence="7" id="KW-0449">Lipoprotein</keyword>
<gene>
    <name evidence="3" type="primary">rlpA</name>
    <name evidence="7" type="ORF">SAMN05444169_2211</name>
</gene>
<feature type="region of interest" description="Disordered" evidence="5">
    <location>
        <begin position="34"/>
        <end position="62"/>
    </location>
</feature>
<dbReference type="HAMAP" id="MF_02071">
    <property type="entry name" value="RlpA"/>
    <property type="match status" value="1"/>
</dbReference>
<dbReference type="Pfam" id="PF03330">
    <property type="entry name" value="DPBB_1"/>
    <property type="match status" value="1"/>
</dbReference>
<dbReference type="Gene3D" id="2.40.40.10">
    <property type="entry name" value="RlpA-like domain"/>
    <property type="match status" value="1"/>
</dbReference>
<name>A0A1M5JGI2_9BRAD</name>
<dbReference type="InterPro" id="IPR036908">
    <property type="entry name" value="RlpA-like_sf"/>
</dbReference>
<dbReference type="OrthoDB" id="9779128at2"/>
<dbReference type="CDD" id="cd22268">
    <property type="entry name" value="DPBB_RlpA-like"/>
    <property type="match status" value="1"/>
</dbReference>
<sequence length="172" mass="17762">MVTFKNPTLGRVTQSRTALALVTATLLVGGTATEASAKSHRHHHDGYHHHHHASDSPRGAGSLAWRGANASIAPSSGGGRSFSGMASFYGNESGSKTASGQHFNQNALTCAHRSLPFGTKLRVTHGGRSVVVTVNDRGPFVRGRVLDLSTGAARAIGLTSAGVGRVTAEVVS</sequence>
<protein>
    <recommendedName>
        <fullName evidence="3">Endolytic peptidoglycan transglycosylase RlpA</fullName>
        <ecNumber evidence="3">4.2.2.-</ecNumber>
    </recommendedName>
</protein>
<dbReference type="EMBL" id="LT670818">
    <property type="protein sequence ID" value="SHG39621.1"/>
    <property type="molecule type" value="Genomic_DNA"/>
</dbReference>
<reference evidence="7 8" key="1">
    <citation type="submission" date="2016-11" db="EMBL/GenBank/DDBJ databases">
        <authorList>
            <person name="Jaros S."/>
            <person name="Januszkiewicz K."/>
            <person name="Wedrychowicz H."/>
        </authorList>
    </citation>
    <scope>NUCLEOTIDE SEQUENCE [LARGE SCALE GENOMIC DNA]</scope>
    <source>
        <strain evidence="7 8">GAS242</strain>
    </source>
</reference>
<feature type="domain" description="RlpA-like protein double-psi beta-barrel" evidence="6">
    <location>
        <begin position="83"/>
        <end position="167"/>
    </location>
</feature>
<comment type="function">
    <text evidence="3">Lytic transglycosylase with a strong preference for naked glycan strands that lack stem peptides.</text>
</comment>
<evidence type="ECO:0000256" key="3">
    <source>
        <dbReference type="HAMAP-Rule" id="MF_02071"/>
    </source>
</evidence>
<comment type="similarity">
    <text evidence="3 4">Belongs to the RlpA family.</text>
</comment>
<keyword evidence="2 3" id="KW-0961">Cell wall biogenesis/degradation</keyword>
<feature type="compositionally biased region" description="Basic residues" evidence="5">
    <location>
        <begin position="38"/>
        <end position="52"/>
    </location>
</feature>